<keyword evidence="4" id="KW-0498">Mitosis</keyword>
<dbReference type="GO" id="GO:0005694">
    <property type="term" value="C:chromosome"/>
    <property type="evidence" value="ECO:0007669"/>
    <property type="project" value="InterPro"/>
</dbReference>
<evidence type="ECO:0000256" key="4">
    <source>
        <dbReference type="ARBA" id="ARBA00022776"/>
    </source>
</evidence>
<dbReference type="Gene3D" id="3.40.50.300">
    <property type="entry name" value="P-loop containing nucleotide triphosphate hydrolases"/>
    <property type="match status" value="2"/>
</dbReference>
<dbReference type="InterPro" id="IPR041741">
    <property type="entry name" value="SMC3_ABC_euk"/>
</dbReference>
<evidence type="ECO:0000256" key="5">
    <source>
        <dbReference type="ARBA" id="ARBA00023054"/>
    </source>
</evidence>
<keyword evidence="7" id="KW-0131">Cell cycle</keyword>
<organism evidence="11 12">
    <name type="scientific">Angomonas deanei</name>
    <dbReference type="NCBI Taxonomy" id="59799"/>
    <lineage>
        <taxon>Eukaryota</taxon>
        <taxon>Discoba</taxon>
        <taxon>Euglenozoa</taxon>
        <taxon>Kinetoplastea</taxon>
        <taxon>Metakinetoplastina</taxon>
        <taxon>Trypanosomatida</taxon>
        <taxon>Trypanosomatidae</taxon>
        <taxon>Strigomonadinae</taxon>
        <taxon>Angomonas</taxon>
    </lineage>
</organism>
<dbReference type="Pfam" id="PF06470">
    <property type="entry name" value="SMC_hinge"/>
    <property type="match status" value="1"/>
</dbReference>
<dbReference type="InterPro" id="IPR036277">
    <property type="entry name" value="SMC_hinge_sf"/>
</dbReference>
<comment type="similarity">
    <text evidence="2">Belongs to the SMC family. SMC3 subfamily.</text>
</comment>
<dbReference type="PANTHER" id="PTHR43977">
    <property type="entry name" value="STRUCTURAL MAINTENANCE OF CHROMOSOMES PROTEIN 3"/>
    <property type="match status" value="1"/>
</dbReference>
<dbReference type="SUPFAM" id="SSF75553">
    <property type="entry name" value="Smc hinge domain"/>
    <property type="match status" value="1"/>
</dbReference>
<feature type="coiled-coil region" evidence="9">
    <location>
        <begin position="817"/>
        <end position="937"/>
    </location>
</feature>
<dbReference type="SMART" id="SM00968">
    <property type="entry name" value="SMC_hinge"/>
    <property type="match status" value="1"/>
</dbReference>
<dbReference type="SUPFAM" id="SSF52540">
    <property type="entry name" value="P-loop containing nucleoside triphosphate hydrolases"/>
    <property type="match status" value="2"/>
</dbReference>
<evidence type="ECO:0000313" key="11">
    <source>
        <dbReference type="EMBL" id="CAD2217012.1"/>
    </source>
</evidence>
<sequence length="1198" mass="136817">MHIKNIIISGFRSYREQSFPDGLSTGTNVIVGKNGSGKSNFFAAIQFVLSEKYTNLRALERKELFHVGSGRPSLSIFVEIVFDNSDGRLVIPGRADEAEVRIRRTVGLKQDEFRVNDRKFTAAEVHQLLESAGFSSSNPYYIVEQGKIISLVNVSEEERYQIIKDVAGTQVYESRRRESEKILEDTEGKRKQIVASIGELEKRLKELEGELTELKEFQEADREKRCIEYFIFSNELESTKESLRKLERERSSILSNLNVNQDSVLASENEISALSDKRSVLKQDLLRLADERKITEAEITELNNRQAIVDINAKDASGRETRNEREKKQLLRESEQLLAAAEKAKAECSSKTKNYAAVEKTASELFQTVESEQKRLQKLQEKRGRSKLFKSKEDRDKWINEEIKNNEIQIRKSKEEISNAEKEISDCDRNIKEEIKGGKSLENAGENYQKIKDAHDKKVKDAFEKRDILNQARRTMWQEIHAQEAVVKRLEEATVSAKRRLDNSCRQDIRQGLQSLREILTELKDERISSRVFGPLIDLITVEEGYEAAVEVTAGNTLFNVVVDSFDTSAFLLEQMNKRRKPGRISFFPMDTCKGVHREFNNTPESSSLLSKVKFEKKFGGVVSEVLGRTLVVSSLDVGAKLCKELSCDVVTTEGDQLGKKGAITGGYLDKRNMKLTAYRNEKDFRRKLEAEEAILTSLCQKVASKEQAITDVLNEIDELRNENISVENQTDLALREKRQKEDRIAHLQTLKENLQNLKKSHEKNISEAEATIKNLREEMKEDFKTAWTAENEKELELLLSVLSKKRAESATAQAKALQLATERQLAEDTVAHLERRRQIVEDRIKEIGWTNLDAETNREGEALKRDLAEATSRLSELISRIETVDKELANVEATLDSLNLKKVSSSANLQERKDVVDKTEVQRKLLSQRRDEAIEKIRKLSFVPNDSDKHYEKFSIGKLMHNLKQANEKRNKFSHINRKAVDQHGTLSETRSDLVAQKEALDKERKSIHELITHLDKQKDEAIERTYKQIQYQFEEVFKELVGVEDCVAELQLVKSNNESITGEAYVGARIRVSFGLGTAVSDLEQLSGGQKSLVALALIFSIQRCDPAPFYLFDEIDSALDAEYRTSVSKMIKKQSENCQFLIASFKTEMLTAADKILGIFFHNKVSRIQMISKDEGLKLLKQAAEEDRKRSRDTE</sequence>
<accession>A0A7G2CFT0</accession>
<dbReference type="GO" id="GO:0005524">
    <property type="term" value="F:ATP binding"/>
    <property type="evidence" value="ECO:0007669"/>
    <property type="project" value="InterPro"/>
</dbReference>
<dbReference type="Pfam" id="PF02463">
    <property type="entry name" value="SMC_N"/>
    <property type="match status" value="1"/>
</dbReference>
<dbReference type="PIRSF" id="PIRSF005719">
    <property type="entry name" value="SMC"/>
    <property type="match status" value="1"/>
</dbReference>
<dbReference type="CDD" id="cd03272">
    <property type="entry name" value="ABC_SMC3_euk"/>
    <property type="match status" value="1"/>
</dbReference>
<dbReference type="GO" id="GO:0005634">
    <property type="term" value="C:nucleus"/>
    <property type="evidence" value="ECO:0007669"/>
    <property type="project" value="UniProtKB-SubCell"/>
</dbReference>
<protein>
    <recommendedName>
        <fullName evidence="8">Structural maintenance of chromosomes protein</fullName>
    </recommendedName>
</protein>
<dbReference type="InterPro" id="IPR027417">
    <property type="entry name" value="P-loop_NTPase"/>
</dbReference>
<dbReference type="Gene3D" id="3.30.70.1620">
    <property type="match status" value="1"/>
</dbReference>
<name>A0A7G2CFT0_9TRYP</name>
<gene>
    <name evidence="11" type="ORF">ADEAN_000449000</name>
</gene>
<keyword evidence="12" id="KW-1185">Reference proteome</keyword>
<dbReference type="EMBL" id="LR877152">
    <property type="protein sequence ID" value="CAD2217012.1"/>
    <property type="molecule type" value="Genomic_DNA"/>
</dbReference>
<reference evidence="11 12" key="1">
    <citation type="submission" date="2020-08" db="EMBL/GenBank/DDBJ databases">
        <authorList>
            <person name="Newling K."/>
            <person name="Davey J."/>
            <person name="Forrester S."/>
        </authorList>
    </citation>
    <scope>NUCLEOTIDE SEQUENCE [LARGE SCALE GENOMIC DNA]</scope>
    <source>
        <strain evidence="12">Crithidia deanei Carvalho (ATCC PRA-265)</strain>
    </source>
</reference>
<evidence type="ECO:0000256" key="8">
    <source>
        <dbReference type="PIRNR" id="PIRNR005719"/>
    </source>
</evidence>
<feature type="domain" description="SMC hinge" evidence="10">
    <location>
        <begin position="530"/>
        <end position="643"/>
    </location>
</feature>
<dbReference type="InterPro" id="IPR010935">
    <property type="entry name" value="SMC_hinge"/>
</dbReference>
<dbReference type="InterPro" id="IPR003395">
    <property type="entry name" value="RecF/RecN/SMC_N"/>
</dbReference>
<dbReference type="OrthoDB" id="431497at2759"/>
<dbReference type="AlphaFoldDB" id="A0A7G2CFT0"/>
<feature type="coiled-coil region" evidence="9">
    <location>
        <begin position="285"/>
        <end position="430"/>
    </location>
</feature>
<evidence type="ECO:0000256" key="1">
    <source>
        <dbReference type="ARBA" id="ARBA00004123"/>
    </source>
</evidence>
<feature type="coiled-coil region" evidence="9">
    <location>
        <begin position="703"/>
        <end position="786"/>
    </location>
</feature>
<evidence type="ECO:0000259" key="10">
    <source>
        <dbReference type="SMART" id="SM00968"/>
    </source>
</evidence>
<feature type="coiled-coil region" evidence="9">
    <location>
        <begin position="183"/>
        <end position="256"/>
    </location>
</feature>
<dbReference type="GO" id="GO:0016887">
    <property type="term" value="F:ATP hydrolysis activity"/>
    <property type="evidence" value="ECO:0007669"/>
    <property type="project" value="InterPro"/>
</dbReference>
<dbReference type="GO" id="GO:0051276">
    <property type="term" value="P:chromosome organization"/>
    <property type="evidence" value="ECO:0007669"/>
    <property type="project" value="InterPro"/>
</dbReference>
<dbReference type="GO" id="GO:0051301">
    <property type="term" value="P:cell division"/>
    <property type="evidence" value="ECO:0007669"/>
    <property type="project" value="UniProtKB-KW"/>
</dbReference>
<keyword evidence="3" id="KW-0132">Cell division</keyword>
<evidence type="ECO:0000313" key="12">
    <source>
        <dbReference type="Proteomes" id="UP000515908"/>
    </source>
</evidence>
<proteinExistence type="inferred from homology"/>
<comment type="subcellular location">
    <subcellularLocation>
        <location evidence="1 8">Nucleus</location>
    </subcellularLocation>
</comment>
<evidence type="ECO:0000256" key="9">
    <source>
        <dbReference type="SAM" id="Coils"/>
    </source>
</evidence>
<dbReference type="InterPro" id="IPR024704">
    <property type="entry name" value="SMC"/>
</dbReference>
<evidence type="ECO:0000256" key="6">
    <source>
        <dbReference type="ARBA" id="ARBA00023242"/>
    </source>
</evidence>
<keyword evidence="5 9" id="KW-0175">Coiled coil</keyword>
<dbReference type="Gene3D" id="1.20.1060.20">
    <property type="match status" value="1"/>
</dbReference>
<evidence type="ECO:0000256" key="2">
    <source>
        <dbReference type="ARBA" id="ARBA00005917"/>
    </source>
</evidence>
<dbReference type="Proteomes" id="UP000515908">
    <property type="component" value="Chromosome 08"/>
</dbReference>
<keyword evidence="6 8" id="KW-0539">Nucleus</keyword>
<evidence type="ECO:0000256" key="7">
    <source>
        <dbReference type="ARBA" id="ARBA00023306"/>
    </source>
</evidence>
<evidence type="ECO:0000256" key="3">
    <source>
        <dbReference type="ARBA" id="ARBA00022618"/>
    </source>
</evidence>
<dbReference type="VEuPathDB" id="TriTrypDB:ADEAN_000449000"/>